<keyword evidence="4" id="KW-1185">Reference proteome</keyword>
<name>A0A8S0VWH5_CYCAE</name>
<feature type="region of interest" description="Disordered" evidence="2">
    <location>
        <begin position="347"/>
        <end position="437"/>
    </location>
</feature>
<protein>
    <submittedName>
        <fullName evidence="3">Uncharacterized protein</fullName>
    </submittedName>
</protein>
<feature type="compositionally biased region" description="Low complexity" evidence="2">
    <location>
        <begin position="463"/>
        <end position="484"/>
    </location>
</feature>
<proteinExistence type="predicted"/>
<evidence type="ECO:0000256" key="2">
    <source>
        <dbReference type="SAM" id="MobiDB-lite"/>
    </source>
</evidence>
<dbReference type="OrthoDB" id="4088568at2759"/>
<feature type="compositionally biased region" description="Low complexity" evidence="2">
    <location>
        <begin position="951"/>
        <end position="964"/>
    </location>
</feature>
<evidence type="ECO:0000313" key="3">
    <source>
        <dbReference type="EMBL" id="CAA7259351.1"/>
    </source>
</evidence>
<feature type="region of interest" description="Disordered" evidence="2">
    <location>
        <begin position="832"/>
        <end position="855"/>
    </location>
</feature>
<feature type="region of interest" description="Disordered" evidence="2">
    <location>
        <begin position="449"/>
        <end position="484"/>
    </location>
</feature>
<feature type="compositionally biased region" description="Basic and acidic residues" evidence="2">
    <location>
        <begin position="609"/>
        <end position="621"/>
    </location>
</feature>
<accession>A0A8S0VWH5</accession>
<feature type="coiled-coil region" evidence="1">
    <location>
        <begin position="117"/>
        <end position="151"/>
    </location>
</feature>
<feature type="compositionally biased region" description="Polar residues" evidence="2">
    <location>
        <begin position="401"/>
        <end position="412"/>
    </location>
</feature>
<dbReference type="AlphaFoldDB" id="A0A8S0VWH5"/>
<gene>
    <name evidence="3" type="ORF">AAE3_LOCUS1689</name>
</gene>
<feature type="region of interest" description="Disordered" evidence="2">
    <location>
        <begin position="301"/>
        <end position="333"/>
    </location>
</feature>
<reference evidence="3 4" key="1">
    <citation type="submission" date="2020-01" db="EMBL/GenBank/DDBJ databases">
        <authorList>
            <person name="Gupta K D."/>
        </authorList>
    </citation>
    <scope>NUCLEOTIDE SEQUENCE [LARGE SCALE GENOMIC DNA]</scope>
</reference>
<comment type="caution">
    <text evidence="3">The sequence shown here is derived from an EMBL/GenBank/DDBJ whole genome shotgun (WGS) entry which is preliminary data.</text>
</comment>
<feature type="region of interest" description="Disordered" evidence="2">
    <location>
        <begin position="638"/>
        <end position="668"/>
    </location>
</feature>
<feature type="compositionally biased region" description="Polar residues" evidence="2">
    <location>
        <begin position="925"/>
        <end position="940"/>
    </location>
</feature>
<feature type="region of interest" description="Disordered" evidence="2">
    <location>
        <begin position="907"/>
        <end position="998"/>
    </location>
</feature>
<dbReference type="Proteomes" id="UP000467700">
    <property type="component" value="Unassembled WGS sequence"/>
</dbReference>
<evidence type="ECO:0000313" key="4">
    <source>
        <dbReference type="Proteomes" id="UP000467700"/>
    </source>
</evidence>
<organism evidence="3 4">
    <name type="scientific">Cyclocybe aegerita</name>
    <name type="common">Black poplar mushroom</name>
    <name type="synonym">Agrocybe aegerita</name>
    <dbReference type="NCBI Taxonomy" id="1973307"/>
    <lineage>
        <taxon>Eukaryota</taxon>
        <taxon>Fungi</taxon>
        <taxon>Dikarya</taxon>
        <taxon>Basidiomycota</taxon>
        <taxon>Agaricomycotina</taxon>
        <taxon>Agaricomycetes</taxon>
        <taxon>Agaricomycetidae</taxon>
        <taxon>Agaricales</taxon>
        <taxon>Agaricineae</taxon>
        <taxon>Bolbitiaceae</taxon>
        <taxon>Cyclocybe</taxon>
    </lineage>
</organism>
<keyword evidence="1" id="KW-0175">Coiled coil</keyword>
<dbReference type="EMBL" id="CACVBS010000024">
    <property type="protein sequence ID" value="CAA7259351.1"/>
    <property type="molecule type" value="Genomic_DNA"/>
</dbReference>
<evidence type="ECO:0000256" key="1">
    <source>
        <dbReference type="SAM" id="Coils"/>
    </source>
</evidence>
<feature type="compositionally biased region" description="Low complexity" evidence="2">
    <location>
        <begin position="653"/>
        <end position="667"/>
    </location>
</feature>
<sequence length="1052" mass="115369">MNDQDSSRPTTPESPLDSSLYHATSTIDDLTAALADFSRVPSPEPVSALSCCCGREDCENFKAWLELKSRLGSRLVLSAEVGQALLQRHEAYVRQTERKLRNNMARYPNTSRSESSTDTLNRELDELMKEKQQLEKQLNQALVNNEVTEVSSKTILQELQEARETISRLTAHHARSIGWDTRLSAAMKERDDMQQERDGETHRARLAESRFAALKEKTAKLQAEVRRLQENLEQKRQHRLESSETLIQDARSRLESFRNSLAEEELTSVLESLVQDNETLQHDNAELQHLLSEAREDLHALQEEVEESRANPPPPSRSGANTPHSRHFHSGSVTSISLKDYSMFSPRIRRNTSSDGTSKRRQAPAQIDVRLSPAPPELPTPNALRSPMSTVDSLAPVENKWQGQSSPRSSHISYELDDEAEKDGSPPLYERPRGHRPLLLLTRSRAVQTDSTLSGTLSPSPFPSHVSSVSPHDPRSESSSFSETPSSHVSLILERLTSLFNRFTQADALTLTNRLKRQNLKGADVGHLSRSTINNIVSEATGLRAQYRSLLEDEKVVTSCTRKDLRMLFKLVKDMFSEMANLRITLNDVILDPTSAPRISELALNPGKAEAETREKEREGATEGGVSGWMAPISKLFSPVGRTDPVGDRPGLTRSSSARAPSTRPQRFVPKLGPALAASATTVNVEFSGSGVGRAVTSSFSAQPIPVADSSMGIASTSQSVSSGLMDIFAGAPKPIENADPWVILPTAHSTAPPPTQVSTLRMSQPFVKISESTATIGRTTGRKNVNRLSRNVDAVIDLERPPDIDEEPDYLPPLLERTLRRRGLSDSSIHSTFTNQAQADEPRSPTSPERPSRQHTIMAPTPLARAPAWPERTSVFQALSRTMMGLKAGVNVMTAPSSALAREIKRVATPERSRSPASFRQARTEASTEGSGGRSTPSSLMGPPPPPLAVDNSSGSSAVVSISTEAVTSEPPSLPQTPVRKATEAPPSRVASPTRGVLPNFTSWATANVLIDPVSGSDPFIASSLRDETYMQRVARGRSGPKDETHLRDFY</sequence>
<feature type="region of interest" description="Disordered" evidence="2">
    <location>
        <begin position="606"/>
        <end position="625"/>
    </location>
</feature>